<organism evidence="10 11">
    <name type="scientific">Candidatus Segetimicrobium genomatis</name>
    <dbReference type="NCBI Taxonomy" id="2569760"/>
    <lineage>
        <taxon>Bacteria</taxon>
        <taxon>Bacillati</taxon>
        <taxon>Candidatus Sysuimicrobiota</taxon>
        <taxon>Candidatus Sysuimicrobiia</taxon>
        <taxon>Candidatus Sysuimicrobiales</taxon>
        <taxon>Candidatus Segetimicrobiaceae</taxon>
        <taxon>Candidatus Segetimicrobium</taxon>
    </lineage>
</organism>
<dbReference type="PANTHER" id="PTHR33908:SF11">
    <property type="entry name" value="MEMBRANE PROTEIN"/>
    <property type="match status" value="1"/>
</dbReference>
<evidence type="ECO:0000313" key="10">
    <source>
        <dbReference type="EMBL" id="TMI70327.1"/>
    </source>
</evidence>
<feature type="transmembrane region" description="Helical" evidence="8">
    <location>
        <begin position="337"/>
        <end position="356"/>
    </location>
</feature>
<reference evidence="10 11" key="1">
    <citation type="journal article" date="2019" name="Nat. Microbiol.">
        <title>Mediterranean grassland soil C-N compound turnover is dependent on rainfall and depth, and is mediated by genomically divergent microorganisms.</title>
        <authorList>
            <person name="Diamond S."/>
            <person name="Andeer P.F."/>
            <person name="Li Z."/>
            <person name="Crits-Christoph A."/>
            <person name="Burstein D."/>
            <person name="Anantharaman K."/>
            <person name="Lane K.R."/>
            <person name="Thomas B.C."/>
            <person name="Pan C."/>
            <person name="Northen T.R."/>
            <person name="Banfield J.F."/>
        </authorList>
    </citation>
    <scope>NUCLEOTIDE SEQUENCE [LARGE SCALE GENOMIC DNA]</scope>
    <source>
        <strain evidence="10">NP_8</strain>
    </source>
</reference>
<evidence type="ECO:0000256" key="1">
    <source>
        <dbReference type="ARBA" id="ARBA00004651"/>
    </source>
</evidence>
<dbReference type="GO" id="GO:0016763">
    <property type="term" value="F:pentosyltransferase activity"/>
    <property type="evidence" value="ECO:0007669"/>
    <property type="project" value="TreeGrafter"/>
</dbReference>
<comment type="subcellular location">
    <subcellularLocation>
        <location evidence="1">Cell membrane</location>
        <topology evidence="1">Multi-pass membrane protein</topology>
    </subcellularLocation>
</comment>
<feature type="transmembrane region" description="Helical" evidence="8">
    <location>
        <begin position="285"/>
        <end position="305"/>
    </location>
</feature>
<feature type="transmembrane region" description="Helical" evidence="8">
    <location>
        <begin position="213"/>
        <end position="230"/>
    </location>
</feature>
<keyword evidence="7 8" id="KW-0472">Membrane</keyword>
<dbReference type="GO" id="GO:0009103">
    <property type="term" value="P:lipopolysaccharide biosynthetic process"/>
    <property type="evidence" value="ECO:0007669"/>
    <property type="project" value="UniProtKB-ARBA"/>
</dbReference>
<feature type="transmembrane region" description="Helical" evidence="8">
    <location>
        <begin position="362"/>
        <end position="381"/>
    </location>
</feature>
<feature type="transmembrane region" description="Helical" evidence="8">
    <location>
        <begin position="169"/>
        <end position="201"/>
    </location>
</feature>
<evidence type="ECO:0000256" key="7">
    <source>
        <dbReference type="ARBA" id="ARBA00023136"/>
    </source>
</evidence>
<accession>A0A537IGQ2</accession>
<keyword evidence="3" id="KW-0328">Glycosyltransferase</keyword>
<evidence type="ECO:0000256" key="3">
    <source>
        <dbReference type="ARBA" id="ARBA00022676"/>
    </source>
</evidence>
<sequence length="714" mass="79530">MPSGNARAALGGFLLLLVASRLLDVVLIHPGFLSPQLADELYVGTIAQELVTGPTLPFAEYRANNYMLGTLVMGALASGFFLLFGPTLFALKLAPLLMFTLALVFWYWTIQRYASERVARYFALLFCFSPPLLTAYSTATPCCHGESILFSALTVFLLFRMLSEEKPSLAIPLLLGLTAGVGLWFAYIYGLTLLAMLGFWFWHDRGALWKPRVVWFALGFLVGFSPWILFNVQTHFAGLVVQHKNVWEHFGLDYLWEGLAHPLRLAPVEFLRTIGSDDDWDLYRWAVNLLYSLLYLSPILTAGVLRWKMGRSDPAGVNDGGRGPRETRPSRTHPTRATLVGFAGLYVAVFALAVQFSDFRAARFNVPAYPFLFFFVGLSLARCQDLAPRFQRQIQTVFLASVVVLGLGTHAPRLSLDRPVAALSVKGYSYAVLPWTYWGTRAPAGLGDREFILEVVQRPLLSDILPKLSSDDRRELSRVIARMLARAVPLNAQAEDLARIQRLVPHGFDKHFFSKLGALAMVRQPNELPKAVASVYFVRHRSAAAHHLALIGIYQSWAPNAALDASPESLAAAARRVAPDLQPYYWRALGHWAGRSWYGTDQSLSLLKAHLQSFVPRLDPSVQRSFLQGVGELLFVHLGNTPWVSPAELERFPQAYQEGLLEGWGMELAGEELFSPSLLTGHESLLWLASTKGLSARSLAFVQQGKAQFEALFE</sequence>
<dbReference type="AlphaFoldDB" id="A0A537IGQ2"/>
<feature type="transmembrane region" description="Helical" evidence="8">
    <location>
        <begin position="66"/>
        <end position="84"/>
    </location>
</feature>
<dbReference type="PANTHER" id="PTHR33908">
    <property type="entry name" value="MANNOSYLTRANSFERASE YKCB-RELATED"/>
    <property type="match status" value="1"/>
</dbReference>
<keyword evidence="5 8" id="KW-0812">Transmembrane</keyword>
<evidence type="ECO:0000256" key="5">
    <source>
        <dbReference type="ARBA" id="ARBA00022692"/>
    </source>
</evidence>
<evidence type="ECO:0000256" key="4">
    <source>
        <dbReference type="ARBA" id="ARBA00022679"/>
    </source>
</evidence>
<dbReference type="EMBL" id="VBAP01000151">
    <property type="protein sequence ID" value="TMI70327.1"/>
    <property type="molecule type" value="Genomic_DNA"/>
</dbReference>
<gene>
    <name evidence="10" type="ORF">E6H05_13750</name>
</gene>
<feature type="transmembrane region" description="Helical" evidence="8">
    <location>
        <begin position="91"/>
        <end position="109"/>
    </location>
</feature>
<comment type="caution">
    <text evidence="10">The sequence shown here is derived from an EMBL/GenBank/DDBJ whole genome shotgun (WGS) entry which is preliminary data.</text>
</comment>
<name>A0A537IGQ2_9BACT</name>
<evidence type="ECO:0000313" key="11">
    <source>
        <dbReference type="Proteomes" id="UP000318834"/>
    </source>
</evidence>
<keyword evidence="4 10" id="KW-0808">Transferase</keyword>
<keyword evidence="6 8" id="KW-1133">Transmembrane helix</keyword>
<feature type="transmembrane region" description="Helical" evidence="8">
    <location>
        <begin position="121"/>
        <end position="139"/>
    </location>
</feature>
<evidence type="ECO:0000256" key="8">
    <source>
        <dbReference type="SAM" id="Phobius"/>
    </source>
</evidence>
<feature type="domain" description="Glycosyltransferase RgtA/B/C/D-like" evidence="9">
    <location>
        <begin position="72"/>
        <end position="229"/>
    </location>
</feature>
<dbReference type="InterPro" id="IPR038731">
    <property type="entry name" value="RgtA/B/C-like"/>
</dbReference>
<evidence type="ECO:0000256" key="2">
    <source>
        <dbReference type="ARBA" id="ARBA00022475"/>
    </source>
</evidence>
<feature type="transmembrane region" description="Helical" evidence="8">
    <location>
        <begin position="393"/>
        <end position="411"/>
    </location>
</feature>
<dbReference type="InterPro" id="IPR050297">
    <property type="entry name" value="LipidA_mod_glycosyltrf_83"/>
</dbReference>
<evidence type="ECO:0000256" key="6">
    <source>
        <dbReference type="ARBA" id="ARBA00022989"/>
    </source>
</evidence>
<evidence type="ECO:0000259" key="9">
    <source>
        <dbReference type="Pfam" id="PF13231"/>
    </source>
</evidence>
<dbReference type="GO" id="GO:0005886">
    <property type="term" value="C:plasma membrane"/>
    <property type="evidence" value="ECO:0007669"/>
    <property type="project" value="UniProtKB-SubCell"/>
</dbReference>
<proteinExistence type="predicted"/>
<keyword evidence="2" id="KW-1003">Cell membrane</keyword>
<protein>
    <submittedName>
        <fullName evidence="10">Glycosyltransferase family 39 protein</fullName>
    </submittedName>
</protein>
<dbReference type="Pfam" id="PF13231">
    <property type="entry name" value="PMT_2"/>
    <property type="match status" value="1"/>
</dbReference>
<dbReference type="Proteomes" id="UP000318834">
    <property type="component" value="Unassembled WGS sequence"/>
</dbReference>